<dbReference type="Gene3D" id="1.10.287.950">
    <property type="entry name" value="Methyl-accepting chemotaxis protein"/>
    <property type="match status" value="1"/>
</dbReference>
<evidence type="ECO:0000256" key="5">
    <source>
        <dbReference type="ARBA" id="ARBA00023224"/>
    </source>
</evidence>
<evidence type="ECO:0000256" key="3">
    <source>
        <dbReference type="ARBA" id="ARBA00022989"/>
    </source>
</evidence>
<dbReference type="GO" id="GO:0006935">
    <property type="term" value="P:chemotaxis"/>
    <property type="evidence" value="ECO:0007669"/>
    <property type="project" value="UniProtKB-ARBA"/>
</dbReference>
<evidence type="ECO:0000256" key="1">
    <source>
        <dbReference type="ARBA" id="ARBA00004370"/>
    </source>
</evidence>
<name>A0AA91U4H6_9GAMM</name>
<organism evidence="8 10">
    <name type="scientific">Halopseudomonas pelagia</name>
    <dbReference type="NCBI Taxonomy" id="553151"/>
    <lineage>
        <taxon>Bacteria</taxon>
        <taxon>Pseudomonadati</taxon>
        <taxon>Pseudomonadota</taxon>
        <taxon>Gammaproteobacteria</taxon>
        <taxon>Pseudomonadales</taxon>
        <taxon>Pseudomonadaceae</taxon>
        <taxon>Halopseudomonas</taxon>
    </lineage>
</organism>
<dbReference type="SMART" id="SM00283">
    <property type="entry name" value="MA"/>
    <property type="match status" value="1"/>
</dbReference>
<dbReference type="Gene3D" id="3.30.450.20">
    <property type="entry name" value="PAS domain"/>
    <property type="match status" value="1"/>
</dbReference>
<dbReference type="CDD" id="cd18773">
    <property type="entry name" value="PDC1_HK_sensor"/>
    <property type="match status" value="1"/>
</dbReference>
<evidence type="ECO:0000259" key="7">
    <source>
        <dbReference type="PROSITE" id="PS50111"/>
    </source>
</evidence>
<accession>A0AA91U4H6</accession>
<dbReference type="InterPro" id="IPR029151">
    <property type="entry name" value="Sensor-like_sf"/>
</dbReference>
<dbReference type="Proteomes" id="UP000243750">
    <property type="component" value="Unassembled WGS sequence"/>
</dbReference>
<reference evidence="8 10" key="1">
    <citation type="submission" date="2017-09" db="EMBL/GenBank/DDBJ databases">
        <title>Bacterial and phytoplankton interrelationship in Kongsfjorden, an Arctic fjord.</title>
        <authorList>
            <person name="Sinha R."/>
            <person name="Krishnan K."/>
        </authorList>
    </citation>
    <scope>NUCLEOTIDE SEQUENCE [LARGE SCALE GENOMIC DNA]</scope>
    <source>
        <strain evidence="8 10">58</strain>
    </source>
</reference>
<dbReference type="GO" id="GO:0016020">
    <property type="term" value="C:membrane"/>
    <property type="evidence" value="ECO:0007669"/>
    <property type="project" value="UniProtKB-SubCell"/>
</dbReference>
<evidence type="ECO:0000256" key="2">
    <source>
        <dbReference type="ARBA" id="ARBA00022692"/>
    </source>
</evidence>
<gene>
    <name evidence="8" type="ORF">CO192_06565</name>
    <name evidence="9" type="ORF">EAO82_11345</name>
</gene>
<keyword evidence="2" id="KW-0812">Transmembrane</keyword>
<keyword evidence="4" id="KW-0472">Membrane</keyword>
<dbReference type="Proteomes" id="UP000344571">
    <property type="component" value="Chromosome"/>
</dbReference>
<evidence type="ECO:0000313" key="11">
    <source>
        <dbReference type="Proteomes" id="UP000344571"/>
    </source>
</evidence>
<keyword evidence="3" id="KW-1133">Transmembrane helix</keyword>
<keyword evidence="5 6" id="KW-0807">Transducer</keyword>
<dbReference type="EMBL" id="CP033116">
    <property type="protein sequence ID" value="QFY56904.1"/>
    <property type="molecule type" value="Genomic_DNA"/>
</dbReference>
<dbReference type="PANTHER" id="PTHR32089:SF112">
    <property type="entry name" value="LYSOZYME-LIKE PROTEIN-RELATED"/>
    <property type="match status" value="1"/>
</dbReference>
<dbReference type="SUPFAM" id="SSF103190">
    <property type="entry name" value="Sensory domain-like"/>
    <property type="match status" value="1"/>
</dbReference>
<sequence>MSLFNFSRKDRNGAEQLDRLFDHLDLSVTVPEQAGLLGRIGRLTGKLQQRITLSLHAAVGIAAHAPKLASIARATETQGDQLAESSEMIASAIEEISASLESELVPGATAVANLASSVSTQLQACETDSQLVLGQVDTIQATEQSLAAEIQTLSKQLEEVNQVIAMIANISQQTNLLALNAAIEAARAGEQGRGFAVVADEVRRLAGHTTQATDQVGQIINGLRGGMQRLHQAGDSMHQAISDGREGILRVDQGLSHATESMAQLDQRVAGMASGTEQIGAAVRSVSADVQKVADVAGDLKQSATQVREHSDAVRLESDRLLEGLGEFQLAVHQQIRERVVALAKEPAICSGIGAAEQLMRSCLVQDGRFELMYLVGADGMQVSENILAPDLESSSAKSMKGSNWSSRSWFRKVKDQLTPQISPVYRSSATDAFCFTLSAPVFSENGQLRYVIGADVRLSALLEHGGTSGRPQLTAIAS</sequence>
<evidence type="ECO:0000313" key="9">
    <source>
        <dbReference type="EMBL" id="QFY56904.1"/>
    </source>
</evidence>
<proteinExistence type="predicted"/>
<feature type="domain" description="Methyl-accepting transducer" evidence="7">
    <location>
        <begin position="64"/>
        <end position="294"/>
    </location>
</feature>
<evidence type="ECO:0000313" key="10">
    <source>
        <dbReference type="Proteomes" id="UP000243750"/>
    </source>
</evidence>
<dbReference type="PANTHER" id="PTHR32089">
    <property type="entry name" value="METHYL-ACCEPTING CHEMOTAXIS PROTEIN MCPB"/>
    <property type="match status" value="1"/>
</dbReference>
<evidence type="ECO:0000256" key="4">
    <source>
        <dbReference type="ARBA" id="ARBA00023136"/>
    </source>
</evidence>
<dbReference type="AlphaFoldDB" id="A0AA91U4H6"/>
<dbReference type="GO" id="GO:0007165">
    <property type="term" value="P:signal transduction"/>
    <property type="evidence" value="ECO:0007669"/>
    <property type="project" value="UniProtKB-KW"/>
</dbReference>
<protein>
    <submittedName>
        <fullName evidence="8 9">Chemotaxis protein</fullName>
    </submittedName>
</protein>
<dbReference type="RefSeq" id="WP_096345807.1">
    <property type="nucleotide sequence ID" value="NZ_CP033116.1"/>
</dbReference>
<comment type="subcellular location">
    <subcellularLocation>
        <location evidence="1">Membrane</location>
    </subcellularLocation>
</comment>
<reference evidence="9 11" key="2">
    <citation type="submission" date="2018-10" db="EMBL/GenBank/DDBJ databases">
        <title>Complete genome sequence of Pseudomonas pelagia strain Kongs-67.</title>
        <authorList>
            <person name="Sinha R.K."/>
            <person name="Krishnan K."/>
        </authorList>
    </citation>
    <scope>NUCLEOTIDE SEQUENCE [LARGE SCALE GENOMIC DNA]</scope>
    <source>
        <strain evidence="9 11">Kongs-67</strain>
    </source>
</reference>
<dbReference type="Pfam" id="PF00015">
    <property type="entry name" value="MCPsignal"/>
    <property type="match status" value="1"/>
</dbReference>
<evidence type="ECO:0000313" key="8">
    <source>
        <dbReference type="EMBL" id="PCD00244.1"/>
    </source>
</evidence>
<dbReference type="EMBL" id="NWMT01000065">
    <property type="protein sequence ID" value="PCD00244.1"/>
    <property type="molecule type" value="Genomic_DNA"/>
</dbReference>
<dbReference type="InterPro" id="IPR004089">
    <property type="entry name" value="MCPsignal_dom"/>
</dbReference>
<evidence type="ECO:0000256" key="6">
    <source>
        <dbReference type="PROSITE-ProRule" id="PRU00284"/>
    </source>
</evidence>
<keyword evidence="11" id="KW-1185">Reference proteome</keyword>
<dbReference type="PROSITE" id="PS50111">
    <property type="entry name" value="CHEMOTAXIS_TRANSDUC_2"/>
    <property type="match status" value="1"/>
</dbReference>
<dbReference type="SUPFAM" id="SSF58104">
    <property type="entry name" value="Methyl-accepting chemotaxis protein (MCP) signaling domain"/>
    <property type="match status" value="1"/>
</dbReference>